<name>A0A8R1TZV4_ONCVO</name>
<dbReference type="Proteomes" id="UP000024404">
    <property type="component" value="Unassembled WGS sequence"/>
</dbReference>
<keyword evidence="2" id="KW-1185">Reference proteome</keyword>
<evidence type="ECO:0000313" key="1">
    <source>
        <dbReference type="EnsemblMetazoa" id="OVOC897.1"/>
    </source>
</evidence>
<dbReference type="AlphaFoldDB" id="A0A8R1TZV4"/>
<reference evidence="1" key="2">
    <citation type="submission" date="2022-06" db="UniProtKB">
        <authorList>
            <consortium name="EnsemblMetazoa"/>
        </authorList>
    </citation>
    <scope>IDENTIFICATION</scope>
</reference>
<organism evidence="1 2">
    <name type="scientific">Onchocerca volvulus</name>
    <dbReference type="NCBI Taxonomy" id="6282"/>
    <lineage>
        <taxon>Eukaryota</taxon>
        <taxon>Metazoa</taxon>
        <taxon>Ecdysozoa</taxon>
        <taxon>Nematoda</taxon>
        <taxon>Chromadorea</taxon>
        <taxon>Rhabditida</taxon>
        <taxon>Spirurina</taxon>
        <taxon>Spiruromorpha</taxon>
        <taxon>Filarioidea</taxon>
        <taxon>Onchocercidae</taxon>
        <taxon>Onchocerca</taxon>
    </lineage>
</organism>
<protein>
    <submittedName>
        <fullName evidence="1">Uncharacterized protein</fullName>
    </submittedName>
</protein>
<accession>A0A8R1TZV4</accession>
<dbReference type="EnsemblMetazoa" id="OVOC897.1">
    <property type="protein sequence ID" value="OVOC897.1"/>
    <property type="gene ID" value="WBGene00237706"/>
</dbReference>
<evidence type="ECO:0000313" key="2">
    <source>
        <dbReference type="Proteomes" id="UP000024404"/>
    </source>
</evidence>
<reference evidence="2" key="1">
    <citation type="submission" date="2013-10" db="EMBL/GenBank/DDBJ databases">
        <title>Genome sequencing of Onchocerca volvulus.</title>
        <authorList>
            <person name="Cotton J."/>
            <person name="Tsai J."/>
            <person name="Stanley E."/>
            <person name="Tracey A."/>
            <person name="Holroyd N."/>
            <person name="Lustigman S."/>
            <person name="Berriman M."/>
        </authorList>
    </citation>
    <scope>NUCLEOTIDE SEQUENCE</scope>
</reference>
<sequence length="63" mass="7312">MEKIIVLLEAMLILLPCCLSFTDNYLLISFYYMLPKRCMNRAEIPPESLINRACKIIPSEFQG</sequence>
<proteinExistence type="predicted"/>
<dbReference type="EMBL" id="CMVM020000023">
    <property type="status" value="NOT_ANNOTATED_CDS"/>
    <property type="molecule type" value="Genomic_DNA"/>
</dbReference>